<dbReference type="InterPro" id="IPR027417">
    <property type="entry name" value="P-loop_NTPase"/>
</dbReference>
<protein>
    <submittedName>
        <fullName evidence="3">Cobalamin synthesis protein p47k</fullName>
    </submittedName>
</protein>
<keyword evidence="1" id="KW-1133">Transmembrane helix</keyword>
<dbReference type="PANTHER" id="PTHR13748">
    <property type="entry name" value="COBW-RELATED"/>
    <property type="match status" value="1"/>
</dbReference>
<reference evidence="4" key="1">
    <citation type="journal article" date="2015" name="PLoS Genet.">
        <title>Genome Sequence and Transcriptome Analyses of Chrysochromulina tobin: Metabolic Tools for Enhanced Algal Fitness in the Prominent Order Prymnesiales (Haptophyceae).</title>
        <authorList>
            <person name="Hovde B.T."/>
            <person name="Deodato C.R."/>
            <person name="Hunsperger H.M."/>
            <person name="Ryken S.A."/>
            <person name="Yost W."/>
            <person name="Jha R.K."/>
            <person name="Patterson J."/>
            <person name="Monnat R.J. Jr."/>
            <person name="Barlow S.B."/>
            <person name="Starkenburg S.R."/>
            <person name="Cattolico R.A."/>
        </authorList>
    </citation>
    <scope>NUCLEOTIDE SEQUENCE</scope>
    <source>
        <strain evidence="4">CCMP291</strain>
    </source>
</reference>
<keyword evidence="1" id="KW-0812">Transmembrane</keyword>
<dbReference type="Gene3D" id="3.40.50.300">
    <property type="entry name" value="P-loop containing nucleotide triphosphate hydrolases"/>
    <property type="match status" value="1"/>
</dbReference>
<gene>
    <name evidence="3" type="ORF">Ctob_006543</name>
</gene>
<dbReference type="GO" id="GO:0005737">
    <property type="term" value="C:cytoplasm"/>
    <property type="evidence" value="ECO:0007669"/>
    <property type="project" value="TreeGrafter"/>
</dbReference>
<dbReference type="InterPro" id="IPR003495">
    <property type="entry name" value="CobW/HypB/UreG_nucleotide-bd"/>
</dbReference>
<dbReference type="EMBL" id="JWZX01002936">
    <property type="protein sequence ID" value="KOO25742.1"/>
    <property type="molecule type" value="Genomic_DNA"/>
</dbReference>
<keyword evidence="1" id="KW-0472">Membrane</keyword>
<dbReference type="Proteomes" id="UP000037460">
    <property type="component" value="Unassembled WGS sequence"/>
</dbReference>
<evidence type="ECO:0000313" key="4">
    <source>
        <dbReference type="Proteomes" id="UP000037460"/>
    </source>
</evidence>
<feature type="non-terminal residue" evidence="3">
    <location>
        <position position="311"/>
    </location>
</feature>
<dbReference type="InterPro" id="IPR051316">
    <property type="entry name" value="Zinc-reg_GTPase_activator"/>
</dbReference>
<feature type="transmembrane region" description="Helical" evidence="1">
    <location>
        <begin position="6"/>
        <end position="29"/>
    </location>
</feature>
<evidence type="ECO:0000256" key="1">
    <source>
        <dbReference type="SAM" id="Phobius"/>
    </source>
</evidence>
<feature type="domain" description="CobW/HypB/UreG nucleotide-binding" evidence="2">
    <location>
        <begin position="73"/>
        <end position="274"/>
    </location>
</feature>
<evidence type="ECO:0000313" key="3">
    <source>
        <dbReference type="EMBL" id="KOO25742.1"/>
    </source>
</evidence>
<accession>A0A0M0JHB5</accession>
<name>A0A0M0JHB5_9EUKA</name>
<dbReference type="CDD" id="cd03112">
    <property type="entry name" value="CobW-like"/>
    <property type="match status" value="1"/>
</dbReference>
<dbReference type="SUPFAM" id="SSF52540">
    <property type="entry name" value="P-loop containing nucleoside triphosphate hydrolases"/>
    <property type="match status" value="1"/>
</dbReference>
<evidence type="ECO:0000259" key="2">
    <source>
        <dbReference type="Pfam" id="PF02492"/>
    </source>
</evidence>
<dbReference type="OrthoDB" id="258627at2759"/>
<comment type="caution">
    <text evidence="3">The sequence shown here is derived from an EMBL/GenBank/DDBJ whole genome shotgun (WGS) entry which is preliminary data.</text>
</comment>
<organism evidence="3 4">
    <name type="scientific">Chrysochromulina tobinii</name>
    <dbReference type="NCBI Taxonomy" id="1460289"/>
    <lineage>
        <taxon>Eukaryota</taxon>
        <taxon>Haptista</taxon>
        <taxon>Haptophyta</taxon>
        <taxon>Prymnesiophyceae</taxon>
        <taxon>Prymnesiales</taxon>
        <taxon>Chrysochromulinaceae</taxon>
        <taxon>Chrysochromulina</taxon>
    </lineage>
</organism>
<proteinExistence type="predicted"/>
<dbReference type="Pfam" id="PF02492">
    <property type="entry name" value="cobW"/>
    <property type="match status" value="1"/>
</dbReference>
<keyword evidence="4" id="KW-1185">Reference proteome</keyword>
<sequence length="311" mass="33497">MGQGALNPWVVAAVVIGSFVLTQILVHFLQRRRLERIERKSLELCETVPAGSNRTAAQADGSAKPPAAAGNVPITIVTGFLGSGKTTLVNRMLTSNEHGLRIAVIENELGAISIDHALIDGERQAHMPEGVLVLKNGCICCSGETPGSELERVLDKLLEMGRLEGGSLPFDCVVIETTGMADPSPMLQILYRREMAGSRFYLDALICVIDCKHVLRHLRPSGPFGFARRRAEVEKQLALADRVILNKTADLVDAVEEAAVRSVIGEVNTTAPMLRATQARVPLSEIFGLHAFGSAGWLAKSVAPPQSHERA</sequence>
<dbReference type="PANTHER" id="PTHR13748:SF62">
    <property type="entry name" value="COBW DOMAIN-CONTAINING PROTEIN"/>
    <property type="match status" value="1"/>
</dbReference>
<dbReference type="AlphaFoldDB" id="A0A0M0JHB5"/>